<evidence type="ECO:0000313" key="1">
    <source>
        <dbReference type="EMBL" id="KAH3689700.1"/>
    </source>
</evidence>
<dbReference type="Proteomes" id="UP000828390">
    <property type="component" value="Unassembled WGS sequence"/>
</dbReference>
<proteinExistence type="predicted"/>
<reference evidence="1" key="2">
    <citation type="submission" date="2020-11" db="EMBL/GenBank/DDBJ databases">
        <authorList>
            <person name="McCartney M.A."/>
            <person name="Auch B."/>
            <person name="Kono T."/>
            <person name="Mallez S."/>
            <person name="Becker A."/>
            <person name="Gohl D.M."/>
            <person name="Silverstein K.A.T."/>
            <person name="Koren S."/>
            <person name="Bechman K.B."/>
            <person name="Herman A."/>
            <person name="Abrahante J.E."/>
            <person name="Garbe J."/>
        </authorList>
    </citation>
    <scope>NUCLEOTIDE SEQUENCE</scope>
    <source>
        <strain evidence="1">Duluth1</strain>
        <tissue evidence="1">Whole animal</tissue>
    </source>
</reference>
<dbReference type="AlphaFoldDB" id="A0A9D3Y0K6"/>
<dbReference type="EMBL" id="JAIWYP010000101">
    <property type="protein sequence ID" value="KAH3689700.1"/>
    <property type="molecule type" value="Genomic_DNA"/>
</dbReference>
<comment type="caution">
    <text evidence="1">The sequence shown here is derived from an EMBL/GenBank/DDBJ whole genome shotgun (WGS) entry which is preliminary data.</text>
</comment>
<keyword evidence="2" id="KW-1185">Reference proteome</keyword>
<accession>A0A9D3Y0K6</accession>
<protein>
    <submittedName>
        <fullName evidence="1">Uncharacterized protein</fullName>
    </submittedName>
</protein>
<gene>
    <name evidence="1" type="ORF">DPMN_193623</name>
</gene>
<reference evidence="1" key="1">
    <citation type="journal article" date="2019" name="bioRxiv">
        <title>The Genome of the Zebra Mussel, Dreissena polymorpha: A Resource for Invasive Species Research.</title>
        <authorList>
            <person name="McCartney M.A."/>
            <person name="Auch B."/>
            <person name="Kono T."/>
            <person name="Mallez S."/>
            <person name="Zhang Y."/>
            <person name="Obille A."/>
            <person name="Becker A."/>
            <person name="Abrahante J.E."/>
            <person name="Garbe J."/>
            <person name="Badalamenti J.P."/>
            <person name="Herman A."/>
            <person name="Mangelson H."/>
            <person name="Liachko I."/>
            <person name="Sullivan S."/>
            <person name="Sone E.D."/>
            <person name="Koren S."/>
            <person name="Silverstein K.A.T."/>
            <person name="Beckman K.B."/>
            <person name="Gohl D.M."/>
        </authorList>
    </citation>
    <scope>NUCLEOTIDE SEQUENCE</scope>
    <source>
        <strain evidence="1">Duluth1</strain>
        <tissue evidence="1">Whole animal</tissue>
    </source>
</reference>
<name>A0A9D3Y0K6_DREPO</name>
<evidence type="ECO:0000313" key="2">
    <source>
        <dbReference type="Proteomes" id="UP000828390"/>
    </source>
</evidence>
<sequence>MSPTLFGECVRQIETPRTNAGVCGDDNTDIVKPRLKSPGWRFSTDFPDRWIGGVWSVEELQVVISAIGVDLQCKVCKVCKVYLETQKTSN</sequence>
<organism evidence="1 2">
    <name type="scientific">Dreissena polymorpha</name>
    <name type="common">Zebra mussel</name>
    <name type="synonym">Mytilus polymorpha</name>
    <dbReference type="NCBI Taxonomy" id="45954"/>
    <lineage>
        <taxon>Eukaryota</taxon>
        <taxon>Metazoa</taxon>
        <taxon>Spiralia</taxon>
        <taxon>Lophotrochozoa</taxon>
        <taxon>Mollusca</taxon>
        <taxon>Bivalvia</taxon>
        <taxon>Autobranchia</taxon>
        <taxon>Heteroconchia</taxon>
        <taxon>Euheterodonta</taxon>
        <taxon>Imparidentia</taxon>
        <taxon>Neoheterodontei</taxon>
        <taxon>Myida</taxon>
        <taxon>Dreissenoidea</taxon>
        <taxon>Dreissenidae</taxon>
        <taxon>Dreissena</taxon>
    </lineage>
</organism>